<feature type="region of interest" description="Disordered" evidence="1">
    <location>
        <begin position="333"/>
        <end position="379"/>
    </location>
</feature>
<dbReference type="Pfam" id="PF08757">
    <property type="entry name" value="CotH"/>
    <property type="match status" value="1"/>
</dbReference>
<dbReference type="InterPro" id="IPR014867">
    <property type="entry name" value="Spore_coat_CotH_CotH2/3/7"/>
</dbReference>
<feature type="compositionally biased region" description="Low complexity" evidence="1">
    <location>
        <begin position="356"/>
        <end position="372"/>
    </location>
</feature>
<gene>
    <name evidence="2" type="ORF">CLV98_10573</name>
</gene>
<comment type="caution">
    <text evidence="2">The sequence shown here is derived from an EMBL/GenBank/DDBJ whole genome shotgun (WGS) entry which is preliminary data.</text>
</comment>
<dbReference type="AlphaFoldDB" id="A0A316AJF7"/>
<dbReference type="PANTHER" id="PTHR40050">
    <property type="entry name" value="INNER SPORE COAT PROTEIN H"/>
    <property type="match status" value="1"/>
</dbReference>
<dbReference type="EMBL" id="QGDT01000005">
    <property type="protein sequence ID" value="PWJ57893.1"/>
    <property type="molecule type" value="Genomic_DNA"/>
</dbReference>
<evidence type="ECO:0000256" key="1">
    <source>
        <dbReference type="SAM" id="MobiDB-lite"/>
    </source>
</evidence>
<sequence length="481" mass="53985">MGQIDHSEQEVLEPPQYSLVFNDEKINTLHIKVDQSNWDAINDNMQEKFGTFGARSAQQGSNVSPVPGGNRQGPPPGGPQGMLPGGGPSGAMAEDPIYVPVDIDFNGLSLNQVGFRLKGNSSLMTSWARGIYKLPFRLNFKKYDKQSLHGFQELSLSPAFNDPSLIREKVASDLFRAAGVPAAQTSFCKVYIDFGDDTQYCGVYTIVEVVDDTMIKNQFGEDDGNIYKPESTFASFTASQFEKKNNKKKADFSDVEQFITFLNAPYRTTEPVRWRQEMEQALNVDGFLKWLAMNTLMVSWDSYGAMAHNYYLYQAQNGQLNWIPWDQNEAMSTQKEGMAPPTQGQPNRPGPPGPRPAMAGTAGTRPGAAGMANAPGRGKQGVDLELKTVGTQWPLIRHMAEDPTYYARYRAYVTEFAQTLFTPERMSTIFDRYYRLLDSAAKEEKSPYSQMTGYKEFKAELKELKQHVKTRQKEALKTFMQ</sequence>
<feature type="compositionally biased region" description="Gly residues" evidence="1">
    <location>
        <begin position="79"/>
        <end position="89"/>
    </location>
</feature>
<accession>A0A316AJF7</accession>
<evidence type="ECO:0000313" key="3">
    <source>
        <dbReference type="Proteomes" id="UP000245880"/>
    </source>
</evidence>
<dbReference type="PANTHER" id="PTHR40050:SF1">
    <property type="entry name" value="INNER SPORE COAT PROTEIN H"/>
    <property type="match status" value="1"/>
</dbReference>
<organism evidence="2 3">
    <name type="scientific">Dyadobacter jejuensis</name>
    <dbReference type="NCBI Taxonomy" id="1082580"/>
    <lineage>
        <taxon>Bacteria</taxon>
        <taxon>Pseudomonadati</taxon>
        <taxon>Bacteroidota</taxon>
        <taxon>Cytophagia</taxon>
        <taxon>Cytophagales</taxon>
        <taxon>Spirosomataceae</taxon>
        <taxon>Dyadobacter</taxon>
    </lineage>
</organism>
<dbReference type="Proteomes" id="UP000245880">
    <property type="component" value="Unassembled WGS sequence"/>
</dbReference>
<evidence type="ECO:0000313" key="2">
    <source>
        <dbReference type="EMBL" id="PWJ57893.1"/>
    </source>
</evidence>
<feature type="region of interest" description="Disordered" evidence="1">
    <location>
        <begin position="55"/>
        <end position="91"/>
    </location>
</feature>
<protein>
    <submittedName>
        <fullName evidence="2">CotH protein</fullName>
    </submittedName>
</protein>
<proteinExistence type="predicted"/>
<name>A0A316AJF7_9BACT</name>
<keyword evidence="3" id="KW-1185">Reference proteome</keyword>
<reference evidence="2 3" key="1">
    <citation type="submission" date="2018-03" db="EMBL/GenBank/DDBJ databases">
        <title>Genomic Encyclopedia of Archaeal and Bacterial Type Strains, Phase II (KMG-II): from individual species to whole genera.</title>
        <authorList>
            <person name="Goeker M."/>
        </authorList>
    </citation>
    <scope>NUCLEOTIDE SEQUENCE [LARGE SCALE GENOMIC DNA]</scope>
    <source>
        <strain evidence="2 3">DSM 100346</strain>
    </source>
</reference>